<dbReference type="Pfam" id="PF06754">
    <property type="entry name" value="PhnG"/>
    <property type="match status" value="1"/>
</dbReference>
<sequence length="152" mass="16210">MSHAPISHESPPWTQGTWLSVLAAAPAAPVKALADALLPELHAHGALEVVHNRAGLVMLPYRDTVRGTPFHLGEVLVAEGHVRQGQLTGYGACLGGDLEQALAVALLDLAAQRGDFDDRLRPFVLAQAGAQAAETHTLLRQVEATRVQMETF</sequence>
<dbReference type="GO" id="GO:0019634">
    <property type="term" value="P:organic phosphonate metabolic process"/>
    <property type="evidence" value="ECO:0007669"/>
    <property type="project" value="InterPro"/>
</dbReference>
<dbReference type="RefSeq" id="WP_103311883.1">
    <property type="nucleotide sequence ID" value="NZ_PPPD01000001.1"/>
</dbReference>
<dbReference type="OrthoDB" id="3182891at2"/>
<dbReference type="GO" id="GO:0016829">
    <property type="term" value="F:lyase activity"/>
    <property type="evidence" value="ECO:0007669"/>
    <property type="project" value="UniProtKB-KW"/>
</dbReference>
<evidence type="ECO:0000313" key="1">
    <source>
        <dbReference type="EMBL" id="PNY81440.1"/>
    </source>
</evidence>
<dbReference type="AlphaFoldDB" id="A0A2K3UY25"/>
<organism evidence="1 2">
    <name type="scientific">Deinococcus koreensis</name>
    <dbReference type="NCBI Taxonomy" id="2054903"/>
    <lineage>
        <taxon>Bacteria</taxon>
        <taxon>Thermotogati</taxon>
        <taxon>Deinococcota</taxon>
        <taxon>Deinococci</taxon>
        <taxon>Deinococcales</taxon>
        <taxon>Deinococcaceae</taxon>
        <taxon>Deinococcus</taxon>
    </lineage>
</organism>
<dbReference type="Proteomes" id="UP000236379">
    <property type="component" value="Unassembled WGS sequence"/>
</dbReference>
<gene>
    <name evidence="1" type="ORF">CVO96_08635</name>
</gene>
<keyword evidence="1" id="KW-0456">Lyase</keyword>
<dbReference type="EMBL" id="PPPD01000001">
    <property type="protein sequence ID" value="PNY81440.1"/>
    <property type="molecule type" value="Genomic_DNA"/>
</dbReference>
<dbReference type="InterPro" id="IPR009609">
    <property type="entry name" value="Phosphonate_metab_PhnG"/>
</dbReference>
<evidence type="ECO:0000313" key="2">
    <source>
        <dbReference type="Proteomes" id="UP000236379"/>
    </source>
</evidence>
<dbReference type="GO" id="GO:0015716">
    <property type="term" value="P:organic phosphonate transport"/>
    <property type="evidence" value="ECO:0007669"/>
    <property type="project" value="InterPro"/>
</dbReference>
<protein>
    <submittedName>
        <fullName evidence="1">Phosphonate C-P lyase system protein PhnG</fullName>
    </submittedName>
</protein>
<comment type="caution">
    <text evidence="1">The sequence shown here is derived from an EMBL/GenBank/DDBJ whole genome shotgun (WGS) entry which is preliminary data.</text>
</comment>
<keyword evidence="2" id="KW-1185">Reference proteome</keyword>
<reference evidence="1 2" key="1">
    <citation type="submission" date="2018-01" db="EMBL/GenBank/DDBJ databases">
        <title>Deinococcus koreensis sp. nov., a radiation-resistant bacterium isolated from river water.</title>
        <authorList>
            <person name="Choi A."/>
        </authorList>
    </citation>
    <scope>NUCLEOTIDE SEQUENCE [LARGE SCALE GENOMIC DNA]</scope>
    <source>
        <strain evidence="1 2">SJW1-2</strain>
    </source>
</reference>
<accession>A0A2K3UY25</accession>
<proteinExistence type="predicted"/>
<name>A0A2K3UY25_9DEIO</name>